<name>A0ABQ7QVS3_PLUXY</name>
<evidence type="ECO:0000313" key="3">
    <source>
        <dbReference type="Proteomes" id="UP000823941"/>
    </source>
</evidence>
<keyword evidence="3" id="KW-1185">Reference proteome</keyword>
<comment type="caution">
    <text evidence="2">The sequence shown here is derived from an EMBL/GenBank/DDBJ whole genome shotgun (WGS) entry which is preliminary data.</text>
</comment>
<dbReference type="Proteomes" id="UP000823941">
    <property type="component" value="Chromosome 7"/>
</dbReference>
<evidence type="ECO:0000256" key="1">
    <source>
        <dbReference type="SAM" id="MobiDB-lite"/>
    </source>
</evidence>
<feature type="compositionally biased region" description="Basic and acidic residues" evidence="1">
    <location>
        <begin position="97"/>
        <end position="107"/>
    </location>
</feature>
<reference evidence="2 3" key="1">
    <citation type="submission" date="2021-06" db="EMBL/GenBank/DDBJ databases">
        <title>A haploid diamondback moth (Plutella xylostella L.) genome assembly resolves 31 chromosomes and identifies a diamide resistance mutation.</title>
        <authorList>
            <person name="Ward C.M."/>
            <person name="Perry K.D."/>
            <person name="Baker G."/>
            <person name="Powis K."/>
            <person name="Heckel D.G."/>
            <person name="Baxter S.W."/>
        </authorList>
    </citation>
    <scope>NUCLEOTIDE SEQUENCE [LARGE SCALE GENOMIC DNA]</scope>
    <source>
        <strain evidence="2 3">LV</strain>
        <tissue evidence="2">Single pupa</tissue>
    </source>
</reference>
<feature type="region of interest" description="Disordered" evidence="1">
    <location>
        <begin position="68"/>
        <end position="107"/>
    </location>
</feature>
<feature type="compositionally biased region" description="Low complexity" evidence="1">
    <location>
        <begin position="71"/>
        <end position="86"/>
    </location>
</feature>
<evidence type="ECO:0000313" key="2">
    <source>
        <dbReference type="EMBL" id="KAG7309151.1"/>
    </source>
</evidence>
<accession>A0ABQ7QVS3</accession>
<protein>
    <submittedName>
        <fullName evidence="2">Uncharacterized protein</fullName>
    </submittedName>
</protein>
<gene>
    <name evidence="2" type="ORF">JYU34_005073</name>
</gene>
<organism evidence="2 3">
    <name type="scientific">Plutella xylostella</name>
    <name type="common">Diamondback moth</name>
    <name type="synonym">Plutella maculipennis</name>
    <dbReference type="NCBI Taxonomy" id="51655"/>
    <lineage>
        <taxon>Eukaryota</taxon>
        <taxon>Metazoa</taxon>
        <taxon>Ecdysozoa</taxon>
        <taxon>Arthropoda</taxon>
        <taxon>Hexapoda</taxon>
        <taxon>Insecta</taxon>
        <taxon>Pterygota</taxon>
        <taxon>Neoptera</taxon>
        <taxon>Endopterygota</taxon>
        <taxon>Lepidoptera</taxon>
        <taxon>Glossata</taxon>
        <taxon>Ditrysia</taxon>
        <taxon>Yponomeutoidea</taxon>
        <taxon>Plutellidae</taxon>
        <taxon>Plutella</taxon>
    </lineage>
</organism>
<dbReference type="EMBL" id="JAHIBW010000007">
    <property type="protein sequence ID" value="KAG7309151.1"/>
    <property type="molecule type" value="Genomic_DNA"/>
</dbReference>
<sequence length="107" mass="11868">MEMGVELSLSVYATARGLPIRHKRRASNPGGGVVAALAHFTGIAAKYPQEFKTMMQQSGELRLKLEAAVKASQQHSSRQRSAPQRPVFDTRPARPTIELKTDFSDFR</sequence>
<proteinExistence type="predicted"/>